<dbReference type="EMBL" id="CYKH01002190">
    <property type="protein sequence ID" value="CUG93729.1"/>
    <property type="molecule type" value="Genomic_DNA"/>
</dbReference>
<keyword evidence="1" id="KW-1133">Transmembrane helix</keyword>
<keyword evidence="1" id="KW-0472">Membrane</keyword>
<dbReference type="PANTHER" id="PTHR48054">
    <property type="entry name" value="RECEPTOR KINASE-LIKE PROTEIN XA21"/>
    <property type="match status" value="1"/>
</dbReference>
<dbReference type="AlphaFoldDB" id="A0A0S4JWD6"/>
<dbReference type="Pfam" id="PF00560">
    <property type="entry name" value="LRR_1"/>
    <property type="match status" value="2"/>
</dbReference>
<dbReference type="Gene3D" id="3.80.10.10">
    <property type="entry name" value="Ribonuclease Inhibitor"/>
    <property type="match status" value="1"/>
</dbReference>
<sequence length="258" mass="29679">MLVMQPSATGVQSLYLYSNSLSGTLPASWGNMQLLQSLYLYSNSLSGTLPSSWSALRCQINVTNNCLAGSIPTTFSAATSRIQWIDVCNTRVWPRNFSMNIMAVCMPNTLRRCMTSDSFTLSAVIASLSMSNESSISLTTSLSLVHARVRVRVYQLQRTTFIVCYNVLAYAFEANFFFFLCRTSTLQDNWRKRGAELSSLRRTRWWHERKCNTPKDGDNRRSRDGHVSHFPPNFGLFFFFCIFFFLFPCFFFRISYHF</sequence>
<dbReference type="VEuPathDB" id="TriTrypDB:BSAL_44515"/>
<feature type="transmembrane region" description="Helical" evidence="1">
    <location>
        <begin position="234"/>
        <end position="256"/>
    </location>
</feature>
<dbReference type="InterPro" id="IPR032675">
    <property type="entry name" value="LRR_dom_sf"/>
</dbReference>
<name>A0A0S4JWD6_BODSA</name>
<dbReference type="Proteomes" id="UP000051952">
    <property type="component" value="Unassembled WGS sequence"/>
</dbReference>
<keyword evidence="1" id="KW-0812">Transmembrane</keyword>
<evidence type="ECO:0000313" key="2">
    <source>
        <dbReference type="EMBL" id="CUG93729.1"/>
    </source>
</evidence>
<evidence type="ECO:0000256" key="1">
    <source>
        <dbReference type="SAM" id="Phobius"/>
    </source>
</evidence>
<dbReference type="InterPro" id="IPR001611">
    <property type="entry name" value="Leu-rich_rpt"/>
</dbReference>
<feature type="transmembrane region" description="Helical" evidence="1">
    <location>
        <begin position="160"/>
        <end position="180"/>
    </location>
</feature>
<reference evidence="3" key="1">
    <citation type="submission" date="2015-09" db="EMBL/GenBank/DDBJ databases">
        <authorList>
            <consortium name="Pathogen Informatics"/>
        </authorList>
    </citation>
    <scope>NUCLEOTIDE SEQUENCE [LARGE SCALE GENOMIC DNA]</scope>
    <source>
        <strain evidence="3">Lake Konstanz</strain>
    </source>
</reference>
<dbReference type="PANTHER" id="PTHR48054:SF13">
    <property type="entry name" value="OS08G0446200 PROTEIN"/>
    <property type="match status" value="1"/>
</dbReference>
<organism evidence="2 3">
    <name type="scientific">Bodo saltans</name>
    <name type="common">Flagellated protozoan</name>
    <dbReference type="NCBI Taxonomy" id="75058"/>
    <lineage>
        <taxon>Eukaryota</taxon>
        <taxon>Discoba</taxon>
        <taxon>Euglenozoa</taxon>
        <taxon>Kinetoplastea</taxon>
        <taxon>Metakinetoplastina</taxon>
        <taxon>Eubodonida</taxon>
        <taxon>Bodonidae</taxon>
        <taxon>Bodo</taxon>
    </lineage>
</organism>
<protein>
    <submittedName>
        <fullName evidence="2">GP46-like surface antigen, putative</fullName>
    </submittedName>
</protein>
<proteinExistence type="predicted"/>
<dbReference type="InterPro" id="IPR052592">
    <property type="entry name" value="LRR-RLK"/>
</dbReference>
<dbReference type="SUPFAM" id="SSF52058">
    <property type="entry name" value="L domain-like"/>
    <property type="match status" value="1"/>
</dbReference>
<keyword evidence="3" id="KW-1185">Reference proteome</keyword>
<accession>A0A0S4JWD6</accession>
<gene>
    <name evidence="2" type="ORF">BSAL_44515</name>
</gene>
<evidence type="ECO:0000313" key="3">
    <source>
        <dbReference type="Proteomes" id="UP000051952"/>
    </source>
</evidence>